<evidence type="ECO:0000313" key="3">
    <source>
        <dbReference type="EMBL" id="MBK1835078.1"/>
    </source>
</evidence>
<dbReference type="EMBL" id="JAENIO010000040">
    <property type="protein sequence ID" value="MBK1835078.1"/>
    <property type="molecule type" value="Genomic_DNA"/>
</dbReference>
<evidence type="ECO:0000313" key="4">
    <source>
        <dbReference type="Proteomes" id="UP000604083"/>
    </source>
</evidence>
<dbReference type="Proteomes" id="UP000604083">
    <property type="component" value="Unassembled WGS sequence"/>
</dbReference>
<gene>
    <name evidence="3" type="ORF">JIN78_13490</name>
</gene>
<protein>
    <submittedName>
        <fullName evidence="3">Uncharacterized protein</fullName>
    </submittedName>
</protein>
<keyword evidence="4" id="KW-1185">Reference proteome</keyword>
<sequence>MMTSNRLEQREAEGGFSLVVTVTLMILLSLIAVGLLTLSSSTIRSTQAGMARLEAESNARLALMLAIGELQTTIGRDQAITGPAGIFDGSLETNNHYTGAWEARQNPRDANSEDGLGRRINYDSQDSFLGWLVSNAVGNRQDSVSLFQQGGVRNPVKMVGSGTVGSDEDKFVSAGRVPLQRESQVGGQAGNRTNGSLAWWVSENATKVSLGVRDEKTLLADGAGVRPKLSVGDDLARTGVPGVFGLDAIEEFNWESNSESTNKAYTFATASLASDIAPEVLKDYYHDVALGSRSLLTNVTTGGLKKDLSLFFEGEPESGDWEGTVLEGNAPKGPYGLDSLSPHNEYDTGHWKTLRQHYAIHKNDRRSGNRDLLAGDLSLKAVDDFNPPSGLKHPYPSWNHQRKLLTPVIQRVCYILSIGVQDATQGRVNEERLNQITPRLKQFDKEINKYIVTFHAYPAVVLWNPYNVPMECPGFSVGNMGMSLEHAVNVFGREVDYQWIDHSYQGNSAQWNVIGMTVDESFTMEPGEAKMFFGTDEVYRTTSQFYTRGESVRSISSIDFDPRPNKNYFSAGIVKNGVIGDTYNAGDANFPGENLLSGMYVSAMDQINVTTNVFTPQGSKNSGPRADYDGLVYYATYSSLDVRMIMRSFPSGWRTTPLWWTQWAGGGGNRPRASKWSAKVSWRNDQGTATSDQGVLNSQFNIADLASGRKVPFMLVDLRLKSTDGDLDEKNPNVTWLHNVPHHSYAGISGQGTSGVTESQAGNLDTALHSRPYTVVYTPVQTADEAWTQLQLDSVDGEVRPFMGNSYWPGGQHKAIATEIPFAPLQSIAQLQHVAQVPIDATRWSNLSLQNYAIGNSFANPHVPSDAISKEGWRVWLDSRVDNADSRTSMLPDLDGKKWHETTNGQGPPTEHFKPTKHLDRSYVANTLLWDDFFFSGFADYDGEVLSDLDVESIQKDDLMEEFFDGEKQLPNPRLLPVRGNKEPRELAEELEEQDGYQKAAAYLEMEGGFNVNSTSKTAWKAFLASNLQKGQPTLNVGRRTTVNGESELSSLDNYIISRYSLAAGGPQRGTASDAESWAGYRVVSEQELDELAEEIVVEVKKRGPFRSVAEFVNRRLDRSNPELAVKGALQAALDRSLNKQLDGDRISSGEIKGTDYEFAEAALVSRHAGTPTYVMQGDLLQSLGSMIQVRSDTFTIRAYGESSNGEAQAWCEATVQRGIDWVDPANDPEDSTEELNDLNERFGRRLRLVSFRWLAPSEV</sequence>
<dbReference type="RefSeq" id="WP_377174600.1">
    <property type="nucleotide sequence ID" value="NZ_JBHUJA010000043.1"/>
</dbReference>
<feature type="region of interest" description="Disordered" evidence="1">
    <location>
        <begin position="888"/>
        <end position="915"/>
    </location>
</feature>
<name>A0A934RTC4_9BACT</name>
<proteinExistence type="predicted"/>
<evidence type="ECO:0000256" key="1">
    <source>
        <dbReference type="SAM" id="MobiDB-lite"/>
    </source>
</evidence>
<dbReference type="AlphaFoldDB" id="A0A934RTC4"/>
<reference evidence="3" key="1">
    <citation type="submission" date="2021-01" db="EMBL/GenBank/DDBJ databases">
        <title>Modified the classification status of verrucomicrobia.</title>
        <authorList>
            <person name="Feng X."/>
        </authorList>
    </citation>
    <scope>NUCLEOTIDE SEQUENCE</scope>
    <source>
        <strain evidence="3">KCTC 12986</strain>
    </source>
</reference>
<comment type="caution">
    <text evidence="3">The sequence shown here is derived from an EMBL/GenBank/DDBJ whole genome shotgun (WGS) entry which is preliminary data.</text>
</comment>
<keyword evidence="2" id="KW-0472">Membrane</keyword>
<organism evidence="3 4">
    <name type="scientific">Roseibacillus ishigakijimensis</name>
    <dbReference type="NCBI Taxonomy" id="454146"/>
    <lineage>
        <taxon>Bacteria</taxon>
        <taxon>Pseudomonadati</taxon>
        <taxon>Verrucomicrobiota</taxon>
        <taxon>Verrucomicrobiia</taxon>
        <taxon>Verrucomicrobiales</taxon>
        <taxon>Verrucomicrobiaceae</taxon>
        <taxon>Roseibacillus</taxon>
    </lineage>
</organism>
<accession>A0A934RTC4</accession>
<keyword evidence="2" id="KW-1133">Transmembrane helix</keyword>
<evidence type="ECO:0000256" key="2">
    <source>
        <dbReference type="SAM" id="Phobius"/>
    </source>
</evidence>
<keyword evidence="2" id="KW-0812">Transmembrane</keyword>
<feature type="transmembrane region" description="Helical" evidence="2">
    <location>
        <begin position="12"/>
        <end position="38"/>
    </location>
</feature>